<reference evidence="2 3" key="1">
    <citation type="journal article" date="2015" name="Microbiome">
        <title>Genomic resolution of linkages in carbon, nitrogen, and sulfur cycling among widespread estuary sediment bacteria.</title>
        <authorList>
            <person name="Baker B.J."/>
            <person name="Lazar C.S."/>
            <person name="Teske A.P."/>
            <person name="Dick G.J."/>
        </authorList>
    </citation>
    <scope>NUCLEOTIDE SEQUENCE [LARGE SCALE GENOMIC DNA]</scope>
    <source>
        <strain evidence="2">DG_78</strain>
    </source>
</reference>
<dbReference type="AlphaFoldDB" id="A0A0S7YHX2"/>
<dbReference type="InterPro" id="IPR001845">
    <property type="entry name" value="HTH_ArsR_DNA-bd_dom"/>
</dbReference>
<dbReference type="Gene3D" id="1.10.10.10">
    <property type="entry name" value="Winged helix-like DNA-binding domain superfamily/Winged helix DNA-binding domain"/>
    <property type="match status" value="1"/>
</dbReference>
<dbReference type="EMBL" id="LJNI01000013">
    <property type="protein sequence ID" value="KPJ74154.1"/>
    <property type="molecule type" value="Genomic_DNA"/>
</dbReference>
<dbReference type="CDD" id="cd00090">
    <property type="entry name" value="HTH_ARSR"/>
    <property type="match status" value="1"/>
</dbReference>
<evidence type="ECO:0000259" key="1">
    <source>
        <dbReference type="PROSITE" id="PS50987"/>
    </source>
</evidence>
<dbReference type="Proteomes" id="UP000051012">
    <property type="component" value="Unassembled WGS sequence"/>
</dbReference>
<dbReference type="SMART" id="SM00418">
    <property type="entry name" value="HTH_ARSR"/>
    <property type="match status" value="1"/>
</dbReference>
<proteinExistence type="predicted"/>
<sequence>MQIVEKRFRGSLICRVLGYPISYAIVKMMLEHGQLCLNDIVKEVKRSKSTVCFHLTKLRMNNVVRYEKKGNVTIYWIKYPKEVNAIMDACESMVKRTTQRVETDF</sequence>
<dbReference type="GO" id="GO:0003700">
    <property type="term" value="F:DNA-binding transcription factor activity"/>
    <property type="evidence" value="ECO:0007669"/>
    <property type="project" value="InterPro"/>
</dbReference>
<dbReference type="PROSITE" id="PS50987">
    <property type="entry name" value="HTH_ARSR_2"/>
    <property type="match status" value="1"/>
</dbReference>
<dbReference type="Pfam" id="PF01022">
    <property type="entry name" value="HTH_5"/>
    <property type="match status" value="1"/>
</dbReference>
<dbReference type="SUPFAM" id="SSF46785">
    <property type="entry name" value="Winged helix' DNA-binding domain"/>
    <property type="match status" value="1"/>
</dbReference>
<organism evidence="2 3">
    <name type="scientific">candidate division TA06 bacterium DG_78</name>
    <dbReference type="NCBI Taxonomy" id="1703772"/>
    <lineage>
        <taxon>Bacteria</taxon>
        <taxon>Bacteria division TA06</taxon>
    </lineage>
</organism>
<gene>
    <name evidence="2" type="ORF">AMJ52_01740</name>
</gene>
<evidence type="ECO:0000313" key="3">
    <source>
        <dbReference type="Proteomes" id="UP000051012"/>
    </source>
</evidence>
<evidence type="ECO:0000313" key="2">
    <source>
        <dbReference type="EMBL" id="KPJ74154.1"/>
    </source>
</evidence>
<dbReference type="InterPro" id="IPR036388">
    <property type="entry name" value="WH-like_DNA-bd_sf"/>
</dbReference>
<name>A0A0S7YHX2_UNCT6</name>
<accession>A0A0S7YHX2</accession>
<comment type="caution">
    <text evidence="2">The sequence shown here is derived from an EMBL/GenBank/DDBJ whole genome shotgun (WGS) entry which is preliminary data.</text>
</comment>
<dbReference type="InterPro" id="IPR036390">
    <property type="entry name" value="WH_DNA-bd_sf"/>
</dbReference>
<feature type="domain" description="HTH arsR-type" evidence="1">
    <location>
        <begin position="2"/>
        <end position="98"/>
    </location>
</feature>
<protein>
    <recommendedName>
        <fullName evidence="1">HTH arsR-type domain-containing protein</fullName>
    </recommendedName>
</protein>
<dbReference type="InterPro" id="IPR011991">
    <property type="entry name" value="ArsR-like_HTH"/>
</dbReference>